<evidence type="ECO:0000256" key="8">
    <source>
        <dbReference type="SAM" id="Phobius"/>
    </source>
</evidence>
<gene>
    <name evidence="9" type="ORF">DM02DRAFT_683719</name>
</gene>
<keyword evidence="10" id="KW-1185">Reference proteome</keyword>
<dbReference type="GO" id="GO:0000319">
    <property type="term" value="F:sulfite transmembrane transporter activity"/>
    <property type="evidence" value="ECO:0007669"/>
    <property type="project" value="TreeGrafter"/>
</dbReference>
<comment type="subcellular location">
    <subcellularLocation>
        <location evidence="1">Cell membrane</location>
        <topology evidence="1">Multi-pass membrane protein</topology>
    </subcellularLocation>
</comment>
<evidence type="ECO:0000256" key="1">
    <source>
        <dbReference type="ARBA" id="ARBA00004651"/>
    </source>
</evidence>
<dbReference type="GO" id="GO:0005886">
    <property type="term" value="C:plasma membrane"/>
    <property type="evidence" value="ECO:0007669"/>
    <property type="project" value="UniProtKB-SubCell"/>
</dbReference>
<feature type="transmembrane region" description="Helical" evidence="8">
    <location>
        <begin position="303"/>
        <end position="321"/>
    </location>
</feature>
<evidence type="ECO:0000256" key="4">
    <source>
        <dbReference type="ARBA" id="ARBA00022475"/>
    </source>
</evidence>
<sequence length="381" mass="42662">MMSRLQVAETGGIPRLGLRGIIRNFTPSWFIITMSTGVVAIQLHQIPFHARWLNIISDILFVFNAGLFLLFTLISVLRYILYPQLIVSVLHHPHQSLFLATFPIGLATLINLIVLICTPSWGQGLAIFAWVLWWIDSVMALIACFHLTWMTALYFIPILSIVIAATSGALVARALTNNAHQLWTLIISYVFWGIGTPMSWIIMTLYFLRMTVHKPLEREVIVSLLLPIGPLGLSGFSLISLGKVARHAFALKDTIPSVAHAGDAFYLVGLLVGLVMWGFALIWFIVAIIMIAMAYPFPFNMGWWGFVFPVGVFTLLTISIGEEFDFRFFNILSCILTAACVAMWLGLAVRTTMHVITGKMFYAPSGSPSRVEKKTDEWPQR</sequence>
<dbReference type="CDD" id="cd09318">
    <property type="entry name" value="TDT_SSU1"/>
    <property type="match status" value="1"/>
</dbReference>
<dbReference type="Proteomes" id="UP000244855">
    <property type="component" value="Unassembled WGS sequence"/>
</dbReference>
<dbReference type="Pfam" id="PF03595">
    <property type="entry name" value="SLAC1"/>
    <property type="match status" value="1"/>
</dbReference>
<feature type="transmembrane region" description="Helical" evidence="8">
    <location>
        <begin position="327"/>
        <end position="349"/>
    </location>
</feature>
<dbReference type="InterPro" id="IPR051629">
    <property type="entry name" value="Sulfite_efflux_TDT"/>
</dbReference>
<dbReference type="PANTHER" id="PTHR31686">
    <property type="match status" value="1"/>
</dbReference>
<evidence type="ECO:0000256" key="3">
    <source>
        <dbReference type="ARBA" id="ARBA00022448"/>
    </source>
</evidence>
<evidence type="ECO:0000256" key="6">
    <source>
        <dbReference type="ARBA" id="ARBA00022989"/>
    </source>
</evidence>
<name>A0A2V1DI48_9PLEO</name>
<dbReference type="STRING" id="97972.A0A2V1DI48"/>
<feature type="transmembrane region" description="Helical" evidence="8">
    <location>
        <begin position="97"/>
        <end position="121"/>
    </location>
</feature>
<evidence type="ECO:0000256" key="2">
    <source>
        <dbReference type="ARBA" id="ARBA00008566"/>
    </source>
</evidence>
<proteinExistence type="inferred from homology"/>
<dbReference type="OrthoDB" id="1099at2759"/>
<dbReference type="AlphaFoldDB" id="A0A2V1DI48"/>
<evidence type="ECO:0000256" key="7">
    <source>
        <dbReference type="ARBA" id="ARBA00023136"/>
    </source>
</evidence>
<feature type="transmembrane region" description="Helical" evidence="8">
    <location>
        <begin position="55"/>
        <end position="77"/>
    </location>
</feature>
<feature type="transmembrane region" description="Helical" evidence="8">
    <location>
        <begin position="182"/>
        <end position="208"/>
    </location>
</feature>
<feature type="transmembrane region" description="Helical" evidence="8">
    <location>
        <begin position="21"/>
        <end position="43"/>
    </location>
</feature>
<accession>A0A2V1DI48</accession>
<dbReference type="PANTHER" id="PTHR31686:SF3">
    <property type="entry name" value="ACID TRANSPORT PROTEIN, PUTATIVE (AFU_ORTHOLOGUE AFUA_4G09410)-RELATED"/>
    <property type="match status" value="1"/>
</dbReference>
<reference evidence="9 10" key="1">
    <citation type="journal article" date="2018" name="Sci. Rep.">
        <title>Comparative genomics provides insights into the lifestyle and reveals functional heterogeneity of dark septate endophytic fungi.</title>
        <authorList>
            <person name="Knapp D.G."/>
            <person name="Nemeth J.B."/>
            <person name="Barry K."/>
            <person name="Hainaut M."/>
            <person name="Henrissat B."/>
            <person name="Johnson J."/>
            <person name="Kuo A."/>
            <person name="Lim J.H.P."/>
            <person name="Lipzen A."/>
            <person name="Nolan M."/>
            <person name="Ohm R.A."/>
            <person name="Tamas L."/>
            <person name="Grigoriev I.V."/>
            <person name="Spatafora J.W."/>
            <person name="Nagy L.G."/>
            <person name="Kovacs G.M."/>
        </authorList>
    </citation>
    <scope>NUCLEOTIDE SEQUENCE [LARGE SCALE GENOMIC DNA]</scope>
    <source>
        <strain evidence="9 10">DSE2036</strain>
    </source>
</reference>
<evidence type="ECO:0000313" key="9">
    <source>
        <dbReference type="EMBL" id="PVH97866.1"/>
    </source>
</evidence>
<organism evidence="9 10">
    <name type="scientific">Periconia macrospinosa</name>
    <dbReference type="NCBI Taxonomy" id="97972"/>
    <lineage>
        <taxon>Eukaryota</taxon>
        <taxon>Fungi</taxon>
        <taxon>Dikarya</taxon>
        <taxon>Ascomycota</taxon>
        <taxon>Pezizomycotina</taxon>
        <taxon>Dothideomycetes</taxon>
        <taxon>Pleosporomycetidae</taxon>
        <taxon>Pleosporales</taxon>
        <taxon>Massarineae</taxon>
        <taxon>Periconiaceae</taxon>
        <taxon>Periconia</taxon>
    </lineage>
</organism>
<dbReference type="EMBL" id="KZ805426">
    <property type="protein sequence ID" value="PVH97866.1"/>
    <property type="molecule type" value="Genomic_DNA"/>
</dbReference>
<feature type="transmembrane region" description="Helical" evidence="8">
    <location>
        <begin position="220"/>
        <end position="244"/>
    </location>
</feature>
<dbReference type="InterPro" id="IPR038665">
    <property type="entry name" value="Voltage-dep_anion_channel_sf"/>
</dbReference>
<keyword evidence="7 8" id="KW-0472">Membrane</keyword>
<dbReference type="Gene3D" id="1.50.10.150">
    <property type="entry name" value="Voltage-dependent anion channel"/>
    <property type="match status" value="1"/>
</dbReference>
<feature type="transmembrane region" description="Helical" evidence="8">
    <location>
        <begin position="264"/>
        <end position="291"/>
    </location>
</feature>
<dbReference type="InterPro" id="IPR004695">
    <property type="entry name" value="SLAC1/Mae1/Ssu1/TehA"/>
</dbReference>
<feature type="transmembrane region" description="Helical" evidence="8">
    <location>
        <begin position="127"/>
        <end position="145"/>
    </location>
</feature>
<evidence type="ECO:0000256" key="5">
    <source>
        <dbReference type="ARBA" id="ARBA00022692"/>
    </source>
</evidence>
<comment type="similarity">
    <text evidence="2">Belongs to the tellurite-resistance/dicarboxylate transporter (TDT) family.</text>
</comment>
<keyword evidence="6 8" id="KW-1133">Transmembrane helix</keyword>
<feature type="transmembrane region" description="Helical" evidence="8">
    <location>
        <begin position="152"/>
        <end position="176"/>
    </location>
</feature>
<evidence type="ECO:0000313" key="10">
    <source>
        <dbReference type="Proteomes" id="UP000244855"/>
    </source>
</evidence>
<keyword evidence="3" id="KW-0813">Transport</keyword>
<keyword evidence="5 8" id="KW-0812">Transmembrane</keyword>
<keyword evidence="4" id="KW-1003">Cell membrane</keyword>
<protein>
    <submittedName>
        <fullName evidence="9">Putative MFS transporter</fullName>
    </submittedName>
</protein>